<evidence type="ECO:0008006" key="5">
    <source>
        <dbReference type="Google" id="ProtNLM"/>
    </source>
</evidence>
<dbReference type="Pfam" id="PF14029">
    <property type="entry name" value="DUF4244"/>
    <property type="match status" value="1"/>
</dbReference>
<dbReference type="InterPro" id="IPR025338">
    <property type="entry name" value="DUF4244"/>
</dbReference>
<evidence type="ECO:0000313" key="3">
    <source>
        <dbReference type="EMBL" id="GAA2201851.1"/>
    </source>
</evidence>
<keyword evidence="2" id="KW-0812">Transmembrane</keyword>
<keyword evidence="2" id="KW-0472">Membrane</keyword>
<feature type="region of interest" description="Disordered" evidence="1">
    <location>
        <begin position="58"/>
        <end position="95"/>
    </location>
</feature>
<keyword evidence="2" id="KW-1133">Transmembrane helix</keyword>
<reference evidence="3 4" key="1">
    <citation type="journal article" date="2019" name="Int. J. Syst. Evol. Microbiol.">
        <title>The Global Catalogue of Microorganisms (GCM) 10K type strain sequencing project: providing services to taxonomists for standard genome sequencing and annotation.</title>
        <authorList>
            <consortium name="The Broad Institute Genomics Platform"/>
            <consortium name="The Broad Institute Genome Sequencing Center for Infectious Disease"/>
            <person name="Wu L."/>
            <person name="Ma J."/>
        </authorList>
    </citation>
    <scope>NUCLEOTIDE SEQUENCE [LARGE SCALE GENOMIC DNA]</scope>
    <source>
        <strain evidence="3 4">JCM 16034</strain>
    </source>
</reference>
<evidence type="ECO:0000313" key="4">
    <source>
        <dbReference type="Proteomes" id="UP001500432"/>
    </source>
</evidence>
<organism evidence="3 4">
    <name type="scientific">Sinomonas flava</name>
    <dbReference type="NCBI Taxonomy" id="496857"/>
    <lineage>
        <taxon>Bacteria</taxon>
        <taxon>Bacillati</taxon>
        <taxon>Actinomycetota</taxon>
        <taxon>Actinomycetes</taxon>
        <taxon>Micrococcales</taxon>
        <taxon>Micrococcaceae</taxon>
        <taxon>Sinomonas</taxon>
    </lineage>
</organism>
<evidence type="ECO:0000256" key="2">
    <source>
        <dbReference type="SAM" id="Phobius"/>
    </source>
</evidence>
<protein>
    <recommendedName>
        <fullName evidence="5">DUF4244 domain-containing protein</fullName>
    </recommendedName>
</protein>
<dbReference type="EMBL" id="BAAAQW010000008">
    <property type="protein sequence ID" value="GAA2201851.1"/>
    <property type="molecule type" value="Genomic_DNA"/>
</dbReference>
<dbReference type="Proteomes" id="UP001500432">
    <property type="component" value="Unassembled WGS sequence"/>
</dbReference>
<evidence type="ECO:0000256" key="1">
    <source>
        <dbReference type="SAM" id="MobiDB-lite"/>
    </source>
</evidence>
<comment type="caution">
    <text evidence="3">The sequence shown here is derived from an EMBL/GenBank/DDBJ whole genome shotgun (WGS) entry which is preliminary data.</text>
</comment>
<feature type="compositionally biased region" description="Basic residues" evidence="1">
    <location>
        <begin position="80"/>
        <end position="95"/>
    </location>
</feature>
<keyword evidence="4" id="KW-1185">Reference proteome</keyword>
<sequence length="160" mass="16822">MSTTAMATAWLDPSAGPAPEALPRPESLTAPEPLRGSASLPVHAGSLARVFELYPVTGRRSPGRGLGSPVGPSTGDPQGRRPHGAPRRSSRQRRRWPARLERLARGLARRMSGQGGMATAEYAIATLGAVAFAGLLVVIMRSDEVRGFLLGIIRAALALP</sequence>
<feature type="region of interest" description="Disordered" evidence="1">
    <location>
        <begin position="1"/>
        <end position="41"/>
    </location>
</feature>
<feature type="transmembrane region" description="Helical" evidence="2">
    <location>
        <begin position="119"/>
        <end position="140"/>
    </location>
</feature>
<proteinExistence type="predicted"/>
<gene>
    <name evidence="3" type="ORF">GCM10009849_27900</name>
</gene>
<accession>A0ABN3BY33</accession>
<name>A0ABN3BY33_9MICC</name>